<organism evidence="3 4">
    <name type="scientific">Mizuhopecten yessoensis</name>
    <name type="common">Japanese scallop</name>
    <name type="synonym">Patinopecten yessoensis</name>
    <dbReference type="NCBI Taxonomy" id="6573"/>
    <lineage>
        <taxon>Eukaryota</taxon>
        <taxon>Metazoa</taxon>
        <taxon>Spiralia</taxon>
        <taxon>Lophotrochozoa</taxon>
        <taxon>Mollusca</taxon>
        <taxon>Bivalvia</taxon>
        <taxon>Autobranchia</taxon>
        <taxon>Pteriomorphia</taxon>
        <taxon>Pectinida</taxon>
        <taxon>Pectinoidea</taxon>
        <taxon>Pectinidae</taxon>
        <taxon>Mizuhopecten</taxon>
    </lineage>
</organism>
<dbReference type="STRING" id="6573.A0A210PYC9"/>
<gene>
    <name evidence="3" type="ORF">KP79_PYT14655</name>
</gene>
<protein>
    <recommendedName>
        <fullName evidence="2">MD-2-related lipid-recognition domain-containing protein</fullName>
    </recommendedName>
</protein>
<dbReference type="InterPro" id="IPR028996">
    <property type="entry name" value="GM2-AP"/>
</dbReference>
<dbReference type="EMBL" id="NEDP02005387">
    <property type="protein sequence ID" value="OWF41449.1"/>
    <property type="molecule type" value="Genomic_DNA"/>
</dbReference>
<comment type="caution">
    <text evidence="3">The sequence shown here is derived from an EMBL/GenBank/DDBJ whole genome shotgun (WGS) entry which is preliminary data.</text>
</comment>
<reference evidence="3 4" key="1">
    <citation type="journal article" date="2017" name="Nat. Ecol. Evol.">
        <title>Scallop genome provides insights into evolution of bilaterian karyotype and development.</title>
        <authorList>
            <person name="Wang S."/>
            <person name="Zhang J."/>
            <person name="Jiao W."/>
            <person name="Li J."/>
            <person name="Xun X."/>
            <person name="Sun Y."/>
            <person name="Guo X."/>
            <person name="Huan P."/>
            <person name="Dong B."/>
            <person name="Zhang L."/>
            <person name="Hu X."/>
            <person name="Sun X."/>
            <person name="Wang J."/>
            <person name="Zhao C."/>
            <person name="Wang Y."/>
            <person name="Wang D."/>
            <person name="Huang X."/>
            <person name="Wang R."/>
            <person name="Lv J."/>
            <person name="Li Y."/>
            <person name="Zhang Z."/>
            <person name="Liu B."/>
            <person name="Lu W."/>
            <person name="Hui Y."/>
            <person name="Liang J."/>
            <person name="Zhou Z."/>
            <person name="Hou R."/>
            <person name="Li X."/>
            <person name="Liu Y."/>
            <person name="Li H."/>
            <person name="Ning X."/>
            <person name="Lin Y."/>
            <person name="Zhao L."/>
            <person name="Xing Q."/>
            <person name="Dou J."/>
            <person name="Li Y."/>
            <person name="Mao J."/>
            <person name="Guo H."/>
            <person name="Dou H."/>
            <person name="Li T."/>
            <person name="Mu C."/>
            <person name="Jiang W."/>
            <person name="Fu Q."/>
            <person name="Fu X."/>
            <person name="Miao Y."/>
            <person name="Liu J."/>
            <person name="Yu Q."/>
            <person name="Li R."/>
            <person name="Liao H."/>
            <person name="Li X."/>
            <person name="Kong Y."/>
            <person name="Jiang Z."/>
            <person name="Chourrout D."/>
            <person name="Li R."/>
            <person name="Bao Z."/>
        </authorList>
    </citation>
    <scope>NUCLEOTIDE SEQUENCE [LARGE SCALE GENOMIC DNA]</scope>
    <source>
        <strain evidence="3 4">PY_sf001</strain>
    </source>
</reference>
<keyword evidence="1" id="KW-0732">Signal</keyword>
<dbReference type="GO" id="GO:0006689">
    <property type="term" value="P:ganglioside catabolic process"/>
    <property type="evidence" value="ECO:0007669"/>
    <property type="project" value="InterPro"/>
</dbReference>
<dbReference type="GO" id="GO:0009898">
    <property type="term" value="C:cytoplasmic side of plasma membrane"/>
    <property type="evidence" value="ECO:0007669"/>
    <property type="project" value="TreeGrafter"/>
</dbReference>
<sequence>MSFLITKVGIGKLLRAAASDKVHNALVVHSVTVSPVPLAIPGDLHLSFNATVLKTIQVAMMDFKFVRKTALGADVPIGCVGGIGSCTFDGCSILNDLGSVGSQAVATNVTSQIGSMFASVGANITCPIQPQNIAVNNFVIHIPKLSSAVDLIADGDYNITVILREPATDVQLGCFTFDASLVRPKTCSGWLCSGRRRRAPSS</sequence>
<dbReference type="Pfam" id="PF02221">
    <property type="entry name" value="E1_DerP2_DerF2"/>
    <property type="match status" value="1"/>
</dbReference>
<dbReference type="AlphaFoldDB" id="A0A210PYC9"/>
<name>A0A210PYC9_MIZYE</name>
<evidence type="ECO:0000259" key="2">
    <source>
        <dbReference type="Pfam" id="PF02221"/>
    </source>
</evidence>
<dbReference type="PANTHER" id="PTHR17357:SF0">
    <property type="entry name" value="GANGLIOSIDE GM2 ACTIVATOR"/>
    <property type="match status" value="1"/>
</dbReference>
<dbReference type="PANTHER" id="PTHR17357">
    <property type="entry name" value="GM2 GANGLIOSIDE ACTIVATOR PROTEIN"/>
    <property type="match status" value="1"/>
</dbReference>
<accession>A0A210PYC9</accession>
<evidence type="ECO:0000256" key="1">
    <source>
        <dbReference type="ARBA" id="ARBA00022729"/>
    </source>
</evidence>
<dbReference type="InterPro" id="IPR036846">
    <property type="entry name" value="GM2-AP_sf"/>
</dbReference>
<evidence type="ECO:0000313" key="3">
    <source>
        <dbReference type="EMBL" id="OWF41449.1"/>
    </source>
</evidence>
<dbReference type="Proteomes" id="UP000242188">
    <property type="component" value="Unassembled WGS sequence"/>
</dbReference>
<evidence type="ECO:0000313" key="4">
    <source>
        <dbReference type="Proteomes" id="UP000242188"/>
    </source>
</evidence>
<dbReference type="GO" id="GO:0008047">
    <property type="term" value="F:enzyme activator activity"/>
    <property type="evidence" value="ECO:0007669"/>
    <property type="project" value="InterPro"/>
</dbReference>
<dbReference type="GO" id="GO:0005319">
    <property type="term" value="F:lipid transporter activity"/>
    <property type="evidence" value="ECO:0007669"/>
    <property type="project" value="TreeGrafter"/>
</dbReference>
<dbReference type="SUPFAM" id="SSF63707">
    <property type="entry name" value="Ganglioside M2 (gm2) activator"/>
    <property type="match status" value="1"/>
</dbReference>
<feature type="domain" description="MD-2-related lipid-recognition" evidence="2">
    <location>
        <begin position="23"/>
        <end position="181"/>
    </location>
</feature>
<dbReference type="Gene3D" id="2.70.220.10">
    <property type="entry name" value="Ganglioside GM2 activator"/>
    <property type="match status" value="1"/>
</dbReference>
<keyword evidence="4" id="KW-1185">Reference proteome</keyword>
<dbReference type="InterPro" id="IPR003172">
    <property type="entry name" value="ML_dom"/>
</dbReference>
<proteinExistence type="predicted"/>
<dbReference type="OrthoDB" id="6409159at2759"/>